<comment type="caution">
    <text evidence="1">The sequence shown here is derived from an EMBL/GenBank/DDBJ whole genome shotgun (WGS) entry which is preliminary data.</text>
</comment>
<dbReference type="Gene3D" id="3.20.20.370">
    <property type="entry name" value="Glycoside hydrolase/deacetylase"/>
    <property type="match status" value="1"/>
</dbReference>
<proteinExistence type="predicted"/>
<evidence type="ECO:0000313" key="1">
    <source>
        <dbReference type="EMBL" id="GLS13874.1"/>
    </source>
</evidence>
<organism evidence="1 2">
    <name type="scientific">Hydrogenophaga electricum</name>
    <dbReference type="NCBI Taxonomy" id="1230953"/>
    <lineage>
        <taxon>Bacteria</taxon>
        <taxon>Pseudomonadati</taxon>
        <taxon>Pseudomonadota</taxon>
        <taxon>Betaproteobacteria</taxon>
        <taxon>Burkholderiales</taxon>
        <taxon>Comamonadaceae</taxon>
        <taxon>Hydrogenophaga</taxon>
    </lineage>
</organism>
<accession>A0ABQ6C4E9</accession>
<protein>
    <recommendedName>
        <fullName evidence="3">Polysaccharide deacetylase</fullName>
    </recommendedName>
</protein>
<reference evidence="2" key="1">
    <citation type="journal article" date="2019" name="Int. J. Syst. Evol. Microbiol.">
        <title>The Global Catalogue of Microorganisms (GCM) 10K type strain sequencing project: providing services to taxonomists for standard genome sequencing and annotation.</title>
        <authorList>
            <consortium name="The Broad Institute Genomics Platform"/>
            <consortium name="The Broad Institute Genome Sequencing Center for Infectious Disease"/>
            <person name="Wu L."/>
            <person name="Ma J."/>
        </authorList>
    </citation>
    <scope>NUCLEOTIDE SEQUENCE [LARGE SCALE GENOMIC DNA]</scope>
    <source>
        <strain evidence="2">NBRC 109341</strain>
    </source>
</reference>
<name>A0ABQ6C4E9_9BURK</name>
<evidence type="ECO:0008006" key="3">
    <source>
        <dbReference type="Google" id="ProtNLM"/>
    </source>
</evidence>
<evidence type="ECO:0000313" key="2">
    <source>
        <dbReference type="Proteomes" id="UP001156903"/>
    </source>
</evidence>
<dbReference type="Proteomes" id="UP001156903">
    <property type="component" value="Unassembled WGS sequence"/>
</dbReference>
<dbReference type="InterPro" id="IPR011330">
    <property type="entry name" value="Glyco_hydro/deAcase_b/a-brl"/>
</dbReference>
<dbReference type="SUPFAM" id="SSF88713">
    <property type="entry name" value="Glycoside hydrolase/deacetylase"/>
    <property type="match status" value="1"/>
</dbReference>
<dbReference type="RefSeq" id="WP_284307161.1">
    <property type="nucleotide sequence ID" value="NZ_BSPB01000007.1"/>
</dbReference>
<keyword evidence="2" id="KW-1185">Reference proteome</keyword>
<gene>
    <name evidence="1" type="ORF">GCM10007935_13040</name>
</gene>
<dbReference type="EMBL" id="BSPB01000007">
    <property type="protein sequence ID" value="GLS13874.1"/>
    <property type="molecule type" value="Genomic_DNA"/>
</dbReference>
<sequence length="525" mass="56821">MVHVLAPGPYQDIAQLVLSAWLRSGGQGSAALGSLGEVVDPAHALHVVIHPREEWTEALLALTRRPAKLLVLGRLSHGLATALGVQLPAEWPADWAGHTLCPPATAGGYAESVARVVYPANAPRIAGQAPAMAVRPFRRHDFADEWNNLGYGAITADGTPWSIAQNAQLPTAHELATARLGDQPLCGYAGLWDLPGASVLWFNRAAGPIDSQEWRLVEDFFSCHRAEALPCAPVLAEVPHGFDSAVTMRLDCDEDVESARALWDLHRAEDVPFSLALHARVLADARHHALPREVLAGGGALLSHTATHAPDWGGSYDAAFHEGRQSADVIEAHTGYRVRHAVSPFHQTPLYARLGLADAGYTGCIGGIIRNDPDFLTARAGIPPGSGQGFIGHSQQCMLHGDCLLSDGEPLRVFHEAFRLARVGGAFFGYLDHPFSERYAYGWRSEAERVEAHRRFIGHIRETGGRVLWANASDALDFLSDRAHTTVHALAQGHCITRPSATHRWPLAVRYRGQVVSVTTQETLA</sequence>